<reference evidence="2" key="1">
    <citation type="submission" date="2016-10" db="EMBL/GenBank/DDBJ databases">
        <authorList>
            <person name="Varghese N."/>
            <person name="Submissions S."/>
        </authorList>
    </citation>
    <scope>NUCLEOTIDE SEQUENCE [LARGE SCALE GENOMIC DNA]</scope>
    <source>
        <strain evidence="2">DSM 44771</strain>
    </source>
</reference>
<dbReference type="EMBL" id="FOZX01000012">
    <property type="protein sequence ID" value="SFT03623.1"/>
    <property type="molecule type" value="Genomic_DNA"/>
</dbReference>
<dbReference type="SUPFAM" id="SSF47413">
    <property type="entry name" value="lambda repressor-like DNA-binding domains"/>
    <property type="match status" value="1"/>
</dbReference>
<proteinExistence type="predicted"/>
<dbReference type="GO" id="GO:0003677">
    <property type="term" value="F:DNA binding"/>
    <property type="evidence" value="ECO:0007669"/>
    <property type="project" value="InterPro"/>
</dbReference>
<dbReference type="OrthoDB" id="3694953at2"/>
<name>A0A1I6UQF2_9PSEU</name>
<dbReference type="RefSeq" id="WP_093423043.1">
    <property type="nucleotide sequence ID" value="NZ_FOZX01000012.1"/>
</dbReference>
<dbReference type="STRING" id="95161.SAMN05660874_05162"/>
<evidence type="ECO:0000313" key="1">
    <source>
        <dbReference type="EMBL" id="SFT03623.1"/>
    </source>
</evidence>
<dbReference type="AlphaFoldDB" id="A0A1I6UQF2"/>
<keyword evidence="2" id="KW-1185">Reference proteome</keyword>
<dbReference type="InterPro" id="IPR010982">
    <property type="entry name" value="Lambda_DNA-bd_dom_sf"/>
</dbReference>
<evidence type="ECO:0008006" key="3">
    <source>
        <dbReference type="Google" id="ProtNLM"/>
    </source>
</evidence>
<dbReference type="Gene3D" id="1.10.260.40">
    <property type="entry name" value="lambda repressor-like DNA-binding domains"/>
    <property type="match status" value="1"/>
</dbReference>
<gene>
    <name evidence="1" type="ORF">SAMN05660874_05162</name>
</gene>
<protein>
    <recommendedName>
        <fullName evidence="3">Helix-turn-helix domain-containing protein</fullName>
    </recommendedName>
</protein>
<evidence type="ECO:0000313" key="2">
    <source>
        <dbReference type="Proteomes" id="UP000198852"/>
    </source>
</evidence>
<accession>A0A1I6UQF2</accession>
<sequence length="72" mass="7914">MSGTEQEHPHDTEDLVRLVLLTRQELGWDHARLAASAGVAESDVARFEAHRIVPAKPLALRFLEAMGVVVQA</sequence>
<organism evidence="1 2">
    <name type="scientific">Saccharopolyspora flava</name>
    <dbReference type="NCBI Taxonomy" id="95161"/>
    <lineage>
        <taxon>Bacteria</taxon>
        <taxon>Bacillati</taxon>
        <taxon>Actinomycetota</taxon>
        <taxon>Actinomycetes</taxon>
        <taxon>Pseudonocardiales</taxon>
        <taxon>Pseudonocardiaceae</taxon>
        <taxon>Saccharopolyspora</taxon>
    </lineage>
</organism>
<dbReference type="Proteomes" id="UP000198852">
    <property type="component" value="Unassembled WGS sequence"/>
</dbReference>